<dbReference type="SMART" id="SM00717">
    <property type="entry name" value="SANT"/>
    <property type="match status" value="2"/>
</dbReference>
<feature type="region of interest" description="Disordered" evidence="5">
    <location>
        <begin position="50"/>
        <end position="127"/>
    </location>
</feature>
<keyword evidence="4" id="KW-0539">Nucleus</keyword>
<evidence type="ECO:0000256" key="2">
    <source>
        <dbReference type="ARBA" id="ARBA00023125"/>
    </source>
</evidence>
<evidence type="ECO:0000256" key="1">
    <source>
        <dbReference type="ARBA" id="ARBA00023015"/>
    </source>
</evidence>
<dbReference type="InterPro" id="IPR051575">
    <property type="entry name" value="Myb-like_DNA-bd"/>
</dbReference>
<accession>A0A7S0ZJ88</accession>
<feature type="compositionally biased region" description="Basic and acidic residues" evidence="5">
    <location>
        <begin position="111"/>
        <end position="121"/>
    </location>
</feature>
<dbReference type="Pfam" id="PF13921">
    <property type="entry name" value="Myb_DNA-bind_6"/>
    <property type="match status" value="1"/>
</dbReference>
<evidence type="ECO:0000313" key="8">
    <source>
        <dbReference type="EMBL" id="CAD8823549.1"/>
    </source>
</evidence>
<dbReference type="CDD" id="cd00167">
    <property type="entry name" value="SANT"/>
    <property type="match status" value="2"/>
</dbReference>
<feature type="compositionally biased region" description="Polar residues" evidence="5">
    <location>
        <begin position="233"/>
        <end position="246"/>
    </location>
</feature>
<dbReference type="AlphaFoldDB" id="A0A7S0ZJ88"/>
<feature type="domain" description="Myb-like" evidence="6">
    <location>
        <begin position="122"/>
        <end position="173"/>
    </location>
</feature>
<feature type="compositionally biased region" description="Basic and acidic residues" evidence="5">
    <location>
        <begin position="64"/>
        <end position="75"/>
    </location>
</feature>
<dbReference type="EMBL" id="HBFP01011031">
    <property type="protein sequence ID" value="CAD8823549.1"/>
    <property type="molecule type" value="Transcribed_RNA"/>
</dbReference>
<dbReference type="PROSITE" id="PS51294">
    <property type="entry name" value="HTH_MYB"/>
    <property type="match status" value="2"/>
</dbReference>
<feature type="domain" description="Myb-like" evidence="6">
    <location>
        <begin position="174"/>
        <end position="224"/>
    </location>
</feature>
<evidence type="ECO:0000256" key="4">
    <source>
        <dbReference type="ARBA" id="ARBA00023242"/>
    </source>
</evidence>
<feature type="domain" description="HTH myb-type" evidence="7">
    <location>
        <begin position="179"/>
        <end position="228"/>
    </location>
</feature>
<dbReference type="PROSITE" id="PS50090">
    <property type="entry name" value="MYB_LIKE"/>
    <property type="match status" value="2"/>
</dbReference>
<evidence type="ECO:0000259" key="7">
    <source>
        <dbReference type="PROSITE" id="PS51294"/>
    </source>
</evidence>
<organism evidence="8">
    <name type="scientific">Timspurckia oligopyrenoides</name>
    <dbReference type="NCBI Taxonomy" id="708627"/>
    <lineage>
        <taxon>Eukaryota</taxon>
        <taxon>Rhodophyta</taxon>
        <taxon>Bangiophyceae</taxon>
        <taxon>Porphyridiales</taxon>
        <taxon>Porphyridiaceae</taxon>
        <taxon>Timspurckia</taxon>
    </lineage>
</organism>
<keyword evidence="1" id="KW-0805">Transcription regulation</keyword>
<dbReference type="GO" id="GO:0042795">
    <property type="term" value="P:snRNA transcription by RNA polymerase II"/>
    <property type="evidence" value="ECO:0007669"/>
    <property type="project" value="TreeGrafter"/>
</dbReference>
<gene>
    <name evidence="8" type="ORF">TOLI1172_LOCUS7947</name>
</gene>
<dbReference type="GO" id="GO:0000978">
    <property type="term" value="F:RNA polymerase II cis-regulatory region sequence-specific DNA binding"/>
    <property type="evidence" value="ECO:0007669"/>
    <property type="project" value="TreeGrafter"/>
</dbReference>
<evidence type="ECO:0000259" key="6">
    <source>
        <dbReference type="PROSITE" id="PS50090"/>
    </source>
</evidence>
<dbReference type="PANTHER" id="PTHR46621:SF1">
    <property type="entry name" value="SNRNA-ACTIVATING PROTEIN COMPLEX SUBUNIT 4"/>
    <property type="match status" value="1"/>
</dbReference>
<name>A0A7S0ZJ88_9RHOD</name>
<dbReference type="GO" id="GO:0001006">
    <property type="term" value="F:RNA polymerase III type 3 promoter sequence-specific DNA binding"/>
    <property type="evidence" value="ECO:0007669"/>
    <property type="project" value="TreeGrafter"/>
</dbReference>
<dbReference type="GO" id="GO:0019185">
    <property type="term" value="C:snRNA-activating protein complex"/>
    <property type="evidence" value="ECO:0007669"/>
    <property type="project" value="TreeGrafter"/>
</dbReference>
<proteinExistence type="predicted"/>
<dbReference type="GO" id="GO:0042796">
    <property type="term" value="P:snRNA transcription by RNA polymerase III"/>
    <property type="evidence" value="ECO:0007669"/>
    <property type="project" value="TreeGrafter"/>
</dbReference>
<sequence length="246" mass="28614">MNKVSENRMEECKNFGTHGAARMELDFLLNDQDKSLQKELATGNHLKTIYDEQNIAENQFPSSDENKSDEDKRDASPLTETSQLNKGKGRQMKVVADSREPGSTIEVARSGNEHSKQGGGERKRRRNTLWTKEEDALLEQLLKRYGEGEWWRIAEGLKGRTPSQVRTRYRYFLLEKTARRTFSEDEDRFILSEFSQHGNKWGLIASNMDRRTANSVNNRYRYLMRQEKKRQPKASNTNSRSKTSEN</sequence>
<evidence type="ECO:0000256" key="5">
    <source>
        <dbReference type="SAM" id="MobiDB-lite"/>
    </source>
</evidence>
<dbReference type="SUPFAM" id="SSF46689">
    <property type="entry name" value="Homeodomain-like"/>
    <property type="match status" value="1"/>
</dbReference>
<feature type="region of interest" description="Disordered" evidence="5">
    <location>
        <begin position="223"/>
        <end position="246"/>
    </location>
</feature>
<feature type="domain" description="HTH myb-type" evidence="7">
    <location>
        <begin position="122"/>
        <end position="177"/>
    </location>
</feature>
<dbReference type="InterPro" id="IPR017930">
    <property type="entry name" value="Myb_dom"/>
</dbReference>
<dbReference type="Gene3D" id="1.10.10.60">
    <property type="entry name" value="Homeodomain-like"/>
    <property type="match status" value="2"/>
</dbReference>
<dbReference type="PANTHER" id="PTHR46621">
    <property type="entry name" value="SNRNA-ACTIVATING PROTEIN COMPLEX SUBUNIT 4"/>
    <property type="match status" value="1"/>
</dbReference>
<keyword evidence="2" id="KW-0238">DNA-binding</keyword>
<protein>
    <submittedName>
        <fullName evidence="8">Uncharacterized protein</fullName>
    </submittedName>
</protein>
<dbReference type="InterPro" id="IPR009057">
    <property type="entry name" value="Homeodomain-like_sf"/>
</dbReference>
<reference evidence="8" key="1">
    <citation type="submission" date="2021-01" db="EMBL/GenBank/DDBJ databases">
        <authorList>
            <person name="Corre E."/>
            <person name="Pelletier E."/>
            <person name="Niang G."/>
            <person name="Scheremetjew M."/>
            <person name="Finn R."/>
            <person name="Kale V."/>
            <person name="Holt S."/>
            <person name="Cochrane G."/>
            <person name="Meng A."/>
            <person name="Brown T."/>
            <person name="Cohen L."/>
        </authorList>
    </citation>
    <scope>NUCLEOTIDE SEQUENCE</scope>
    <source>
        <strain evidence="8">CCMP3278</strain>
    </source>
</reference>
<evidence type="ECO:0000256" key="3">
    <source>
        <dbReference type="ARBA" id="ARBA00023163"/>
    </source>
</evidence>
<keyword evidence="3" id="KW-0804">Transcription</keyword>
<dbReference type="InterPro" id="IPR001005">
    <property type="entry name" value="SANT/Myb"/>
</dbReference>